<comment type="similarity">
    <text evidence="2 12">Belongs to the eukaryotic GSH synthase family.</text>
</comment>
<feature type="binding site" evidence="13">
    <location>
        <position position="123"/>
    </location>
    <ligand>
        <name>substrate</name>
    </ligand>
</feature>
<dbReference type="SUPFAM" id="SSF52440">
    <property type="entry name" value="PreATP-grasp domain"/>
    <property type="match status" value="1"/>
</dbReference>
<dbReference type="Pfam" id="PF03199">
    <property type="entry name" value="GSH_synthase"/>
    <property type="match status" value="1"/>
</dbReference>
<dbReference type="GO" id="GO:0005829">
    <property type="term" value="C:cytosol"/>
    <property type="evidence" value="ECO:0007669"/>
    <property type="project" value="TreeGrafter"/>
</dbReference>
<evidence type="ECO:0000256" key="7">
    <source>
        <dbReference type="ARBA" id="ARBA00022723"/>
    </source>
</evidence>
<dbReference type="InterPro" id="IPR014042">
    <property type="entry name" value="Glutathione_synthase_a-hlx"/>
</dbReference>
<keyword evidence="7 12" id="KW-0479">Metal-binding</keyword>
<feature type="binding site" evidence="14">
    <location>
        <position position="144"/>
    </location>
    <ligand>
        <name>Mg(2+)</name>
        <dbReference type="ChEBI" id="CHEBI:18420"/>
    </ligand>
</feature>
<evidence type="ECO:0000256" key="13">
    <source>
        <dbReference type="PIRSR" id="PIRSR001558-1"/>
    </source>
</evidence>
<feature type="binding site" evidence="13">
    <location>
        <position position="458"/>
    </location>
    <ligand>
        <name>ATP</name>
        <dbReference type="ChEBI" id="CHEBI:30616"/>
    </ligand>
</feature>
<evidence type="ECO:0000256" key="1">
    <source>
        <dbReference type="ARBA" id="ARBA00004965"/>
    </source>
</evidence>
<dbReference type="Gene3D" id="3.30.470.20">
    <property type="entry name" value="ATP-grasp fold, B domain"/>
    <property type="match status" value="1"/>
</dbReference>
<evidence type="ECO:0000256" key="10">
    <source>
        <dbReference type="ARBA" id="ARBA00022842"/>
    </source>
</evidence>
<feature type="binding site" evidence="13">
    <location>
        <position position="431"/>
    </location>
    <ligand>
        <name>ATP</name>
        <dbReference type="ChEBI" id="CHEBI:30616"/>
    </ligand>
</feature>
<keyword evidence="8 12" id="KW-0547">Nucleotide-binding</keyword>
<dbReference type="InterPro" id="IPR005615">
    <property type="entry name" value="Glutathione_synthase"/>
</dbReference>
<comment type="catalytic activity">
    <reaction evidence="11">
        <text>gamma-L-glutamyl-L-cysteine + glycine + ATP = glutathione + ADP + phosphate + H(+)</text>
        <dbReference type="Rhea" id="RHEA:13557"/>
        <dbReference type="ChEBI" id="CHEBI:15378"/>
        <dbReference type="ChEBI" id="CHEBI:30616"/>
        <dbReference type="ChEBI" id="CHEBI:43474"/>
        <dbReference type="ChEBI" id="CHEBI:57305"/>
        <dbReference type="ChEBI" id="CHEBI:57925"/>
        <dbReference type="ChEBI" id="CHEBI:58173"/>
        <dbReference type="ChEBI" id="CHEBI:456216"/>
        <dbReference type="EC" id="6.3.2.3"/>
    </reaction>
    <physiologicalReaction direction="left-to-right" evidence="11">
        <dbReference type="Rhea" id="RHEA:13558"/>
    </physiologicalReaction>
</comment>
<evidence type="ECO:0000259" key="15">
    <source>
        <dbReference type="Pfam" id="PF03199"/>
    </source>
</evidence>
<dbReference type="PANTHER" id="PTHR11130">
    <property type="entry name" value="GLUTATHIONE SYNTHETASE"/>
    <property type="match status" value="1"/>
</dbReference>
<dbReference type="Gene3D" id="1.10.1080.10">
    <property type="entry name" value="Glutathione Synthetase, Chain A, domain 3"/>
    <property type="match status" value="1"/>
</dbReference>
<feature type="binding site" evidence="13">
    <location>
        <position position="460"/>
    </location>
    <ligand>
        <name>ATP</name>
        <dbReference type="ChEBI" id="CHEBI:30616"/>
    </ligand>
</feature>
<evidence type="ECO:0000256" key="2">
    <source>
        <dbReference type="ARBA" id="ARBA00010385"/>
    </source>
</evidence>
<evidence type="ECO:0000256" key="11">
    <source>
        <dbReference type="ARBA" id="ARBA00048871"/>
    </source>
</evidence>
<reference evidence="17" key="1">
    <citation type="submission" date="2022-11" db="UniProtKB">
        <authorList>
            <consortium name="WormBaseParasite"/>
        </authorList>
    </citation>
    <scope>IDENTIFICATION</scope>
</reference>
<keyword evidence="16" id="KW-1185">Reference proteome</keyword>
<dbReference type="EC" id="6.3.2.3" evidence="3 12"/>
<dbReference type="PANTHER" id="PTHR11130:SF0">
    <property type="entry name" value="GLUTATHIONE SYNTHETASE"/>
    <property type="match status" value="1"/>
</dbReference>
<evidence type="ECO:0000256" key="9">
    <source>
        <dbReference type="ARBA" id="ARBA00022840"/>
    </source>
</evidence>
<dbReference type="GO" id="GO:0043295">
    <property type="term" value="F:glutathione binding"/>
    <property type="evidence" value="ECO:0007669"/>
    <property type="project" value="UniProtKB-UniRule"/>
</dbReference>
<dbReference type="FunFam" id="3.30.1490.50:FF:000002">
    <property type="entry name" value="Glutathione synthetase"/>
    <property type="match status" value="1"/>
</dbReference>
<dbReference type="AlphaFoldDB" id="A0A914VU71"/>
<dbReference type="Proteomes" id="UP000887566">
    <property type="component" value="Unplaced"/>
</dbReference>
<name>A0A914VU71_9BILA</name>
<feature type="binding site" evidence="13">
    <location>
        <position position="220"/>
    </location>
    <ligand>
        <name>substrate</name>
    </ligand>
</feature>
<dbReference type="InterPro" id="IPR004887">
    <property type="entry name" value="GSH_synth_subst-bd"/>
</dbReference>
<feature type="binding site" evidence="14">
    <location>
        <position position="375"/>
    </location>
    <ligand>
        <name>Mg(2+)</name>
        <dbReference type="ChEBI" id="CHEBI:18420"/>
    </ligand>
</feature>
<dbReference type="GO" id="GO:0000287">
    <property type="term" value="F:magnesium ion binding"/>
    <property type="evidence" value="ECO:0007669"/>
    <property type="project" value="UniProtKB-UniRule"/>
</dbReference>
<dbReference type="GO" id="GO:0004363">
    <property type="term" value="F:glutathione synthase activity"/>
    <property type="evidence" value="ECO:0007669"/>
    <property type="project" value="UniProtKB-UniRule"/>
</dbReference>
<evidence type="ECO:0000256" key="8">
    <source>
        <dbReference type="ARBA" id="ARBA00022741"/>
    </source>
</evidence>
<feature type="binding site" evidence="14">
    <location>
        <position position="142"/>
    </location>
    <ligand>
        <name>Mg(2+)</name>
        <dbReference type="ChEBI" id="CHEBI:18420"/>
    </ligand>
</feature>
<proteinExistence type="inferred from homology"/>
<dbReference type="InterPro" id="IPR016185">
    <property type="entry name" value="PreATP-grasp_dom_sf"/>
</dbReference>
<keyword evidence="9 12" id="KW-0067">ATP-binding</keyword>
<dbReference type="Gene3D" id="3.30.1490.80">
    <property type="match status" value="1"/>
</dbReference>
<accession>A0A914VU71</accession>
<evidence type="ECO:0000256" key="14">
    <source>
        <dbReference type="PIRSR" id="PIRSR001558-2"/>
    </source>
</evidence>
<evidence type="ECO:0000313" key="16">
    <source>
        <dbReference type="Proteomes" id="UP000887566"/>
    </source>
</evidence>
<evidence type="ECO:0000256" key="5">
    <source>
        <dbReference type="ARBA" id="ARBA00022598"/>
    </source>
</evidence>
<feature type="binding site" evidence="13">
    <location>
        <position position="466"/>
    </location>
    <ligand>
        <name>ATP</name>
        <dbReference type="ChEBI" id="CHEBI:30616"/>
    </ligand>
</feature>
<dbReference type="NCBIfam" id="TIGR01986">
    <property type="entry name" value="glut_syn_euk"/>
    <property type="match status" value="1"/>
</dbReference>
<dbReference type="InterPro" id="IPR014709">
    <property type="entry name" value="Glutathione_synthase_C_euk"/>
</dbReference>
<evidence type="ECO:0000256" key="6">
    <source>
        <dbReference type="ARBA" id="ARBA00022684"/>
    </source>
</evidence>
<organism evidence="16 17">
    <name type="scientific">Plectus sambesii</name>
    <dbReference type="NCBI Taxonomy" id="2011161"/>
    <lineage>
        <taxon>Eukaryota</taxon>
        <taxon>Metazoa</taxon>
        <taxon>Ecdysozoa</taxon>
        <taxon>Nematoda</taxon>
        <taxon>Chromadorea</taxon>
        <taxon>Plectida</taxon>
        <taxon>Plectina</taxon>
        <taxon>Plectoidea</taxon>
        <taxon>Plectidae</taxon>
        <taxon>Plectus</taxon>
    </lineage>
</organism>
<feature type="binding site" evidence="13">
    <location>
        <begin position="371"/>
        <end position="380"/>
    </location>
    <ligand>
        <name>ATP</name>
        <dbReference type="ChEBI" id="CHEBI:30616"/>
    </ligand>
</feature>
<evidence type="ECO:0000256" key="3">
    <source>
        <dbReference type="ARBA" id="ARBA00012214"/>
    </source>
</evidence>
<evidence type="ECO:0000313" key="17">
    <source>
        <dbReference type="WBParaSite" id="PSAMB.scaffold2477size22970.g17955.t1"/>
    </source>
</evidence>
<dbReference type="WBParaSite" id="PSAMB.scaffold2477size22970.g17955.t1">
    <property type="protein sequence ID" value="PSAMB.scaffold2477size22970.g17955.t1"/>
    <property type="gene ID" value="PSAMB.scaffold2477size22970.g17955"/>
</dbReference>
<dbReference type="Gene3D" id="3.30.1490.50">
    <property type="match status" value="1"/>
</dbReference>
<feature type="domain" description="Glutathione synthase substrate-binding" evidence="15">
    <location>
        <begin position="205"/>
        <end position="308"/>
    </location>
</feature>
<keyword evidence="5 12" id="KW-0436">Ligase</keyword>
<comment type="pathway">
    <text evidence="1 12">Sulfur metabolism; glutathione biosynthesis; glutathione from L-cysteine and L-glutamate: step 2/2.</text>
</comment>
<evidence type="ECO:0000256" key="4">
    <source>
        <dbReference type="ARBA" id="ARBA00020821"/>
    </source>
</evidence>
<protein>
    <recommendedName>
        <fullName evidence="4 12">Glutathione synthetase</fullName>
        <shortName evidence="12">GSH-S</shortName>
        <ecNumber evidence="3 12">6.3.2.3</ecNumber>
    </recommendedName>
</protein>
<dbReference type="InterPro" id="IPR014049">
    <property type="entry name" value="Glutathione_synthase_N_euk"/>
</dbReference>
<feature type="binding site" evidence="13">
    <location>
        <position position="142"/>
    </location>
    <ligand>
        <name>ATP</name>
        <dbReference type="ChEBI" id="CHEBI:30616"/>
    </ligand>
</feature>
<feature type="binding site" evidence="13">
    <location>
        <position position="311"/>
    </location>
    <ligand>
        <name>ATP</name>
        <dbReference type="ChEBI" id="CHEBI:30616"/>
    </ligand>
</feature>
<dbReference type="Pfam" id="PF03917">
    <property type="entry name" value="GSH_synth_ATP"/>
    <property type="match status" value="1"/>
</dbReference>
<comment type="cofactor">
    <cofactor evidence="12 14">
        <name>Mg(2+)</name>
        <dbReference type="ChEBI" id="CHEBI:18420"/>
    </cofactor>
    <text evidence="12 14">Binds 1 Mg(2+) ion per subunit.</text>
</comment>
<keyword evidence="6 12" id="KW-0317">Glutathione biosynthesis</keyword>
<keyword evidence="10 12" id="KW-0460">Magnesium</keyword>
<dbReference type="SUPFAM" id="SSF56059">
    <property type="entry name" value="Glutathione synthetase ATP-binding domain-like"/>
    <property type="match status" value="1"/>
</dbReference>
<sequence length="482" mass="53824">MAYPTLPLDAALLDRLVCDSKDWAQSHGLVMRTREHKDKSDICQTAPFALLPSSFPRNLYEQAVGVEEDMNLLYFLVSWDYEFIKESLAEVVETDEFTRRLMDIYTEVHKEGLAQTKVVQIQRSDYMCHSSPDGSHSIKQVEVNNIASSFGGLGELCTKMHMATLHYLGFDTEKLAQSIPENRCLTTVATGIYQAWLAYGESNALVVFLVEDVNQNQLDQRHVEYRISEFPDRRARVERLTLTDCAHRLELCEKTKVLRLDGKDEVAVIYFRAGYVPDQYKSDLEWAGRLKIERSKAIKTPWIGLQLANTKKIQQVLAKPGVLEKFLPNNPEKVAAIRATFAGMWGLESSDANTKTIVDEALAHPEKFVLKPQLEGGGGNFYGAEVANKLTKLSAAERSAFILMERIHPMINTNYLIRSMQPVSLMGCVSELGVFGYLLGDGASKAIDQNHVGGHILRTKAEGIDEGGIAVGAAVMDSPYLV</sequence>
<feature type="binding site" evidence="13">
    <location>
        <begin position="404"/>
        <end position="407"/>
    </location>
    <ligand>
        <name>ATP</name>
        <dbReference type="ChEBI" id="CHEBI:30616"/>
    </ligand>
</feature>
<evidence type="ECO:0000256" key="12">
    <source>
        <dbReference type="PIRNR" id="PIRNR001558"/>
    </source>
</evidence>
<dbReference type="InterPro" id="IPR037013">
    <property type="entry name" value="GSH-S_sub-bd_sf"/>
</dbReference>
<dbReference type="GO" id="GO:0005524">
    <property type="term" value="F:ATP binding"/>
    <property type="evidence" value="ECO:0007669"/>
    <property type="project" value="UniProtKB-UniRule"/>
</dbReference>
<dbReference type="PIRSF" id="PIRSF001558">
    <property type="entry name" value="GSHase"/>
    <property type="match status" value="1"/>
</dbReference>
<feature type="binding site" evidence="13">
    <location>
        <position position="382"/>
    </location>
    <ligand>
        <name>ATP</name>
        <dbReference type="ChEBI" id="CHEBI:30616"/>
    </ligand>
</feature>
<dbReference type="Gene3D" id="3.40.50.1760">
    <property type="entry name" value="Glutathione synthase, substrate-binding domain superfamily, eukaryotic"/>
    <property type="match status" value="1"/>
</dbReference>